<dbReference type="SUPFAM" id="SSF55469">
    <property type="entry name" value="FMN-dependent nitroreductase-like"/>
    <property type="match status" value="1"/>
</dbReference>
<comment type="similarity">
    <text evidence="2">Belongs to the nitroreductase family.</text>
</comment>
<name>A0AAW5F896_CLOSY</name>
<protein>
    <submittedName>
        <fullName evidence="7">Nitroreductase family protein</fullName>
    </submittedName>
</protein>
<dbReference type="RefSeq" id="WP_003501021.1">
    <property type="nucleotide sequence ID" value="NZ_CABHNX010000037.1"/>
</dbReference>
<organism evidence="7 8">
    <name type="scientific">Clostridium symbiosum</name>
    <name type="common">Bacteroides symbiosus</name>
    <dbReference type="NCBI Taxonomy" id="1512"/>
    <lineage>
        <taxon>Bacteria</taxon>
        <taxon>Bacillati</taxon>
        <taxon>Bacillota</taxon>
        <taxon>Clostridia</taxon>
        <taxon>Lachnospirales</taxon>
        <taxon>Lachnospiraceae</taxon>
        <taxon>Otoolea</taxon>
    </lineage>
</organism>
<feature type="domain" description="Putative nitroreductase TM1586" evidence="6">
    <location>
        <begin position="9"/>
        <end position="251"/>
    </location>
</feature>
<accession>A0AAW5F896</accession>
<dbReference type="Proteomes" id="UP001203136">
    <property type="component" value="Unassembled WGS sequence"/>
</dbReference>
<sequence length="287" mass="32255">MMDYYNLAIKRESTRSFKKKPVLERQLEELQDYFLQCRKLIEDIPVTIELLGPETQSILSGCAGYHNFMIEAPHYLLISSPKMEHYLENAGYIGEDLVMKLTELELESCWITVGDSTETKKRLSLPENMEPCALIAFGNATVMLPSSRLDIKSISDVTIKKRTGFVAPKLSVDHAVYTKNWGESAEISSLPLNSSLYQAFIAACCAPSYLNLQSYRFIMDGNRILFVTLPDELTTPDDTRLNAGIAMLHFAGAMENHHSSESGWIMGAPEDVFELPEGARIDGYYTT</sequence>
<dbReference type="AlphaFoldDB" id="A0AAW5F896"/>
<dbReference type="PANTHER" id="PTHR43673:SF2">
    <property type="entry name" value="NITROREDUCTASE"/>
    <property type="match status" value="1"/>
</dbReference>
<proteinExistence type="inferred from homology"/>
<evidence type="ECO:0000256" key="2">
    <source>
        <dbReference type="ARBA" id="ARBA00007118"/>
    </source>
</evidence>
<comment type="cofactor">
    <cofactor evidence="1">
        <name>FMN</name>
        <dbReference type="ChEBI" id="CHEBI:58210"/>
    </cofactor>
</comment>
<keyword evidence="4" id="KW-0288">FMN</keyword>
<keyword evidence="3" id="KW-0285">Flavoprotein</keyword>
<keyword evidence="5" id="KW-0560">Oxidoreductase</keyword>
<dbReference type="GO" id="GO:0016491">
    <property type="term" value="F:oxidoreductase activity"/>
    <property type="evidence" value="ECO:0007669"/>
    <property type="project" value="UniProtKB-KW"/>
</dbReference>
<dbReference type="InterPro" id="IPR029478">
    <property type="entry name" value="TM1586_NiRdase"/>
</dbReference>
<evidence type="ECO:0000256" key="4">
    <source>
        <dbReference type="ARBA" id="ARBA00022643"/>
    </source>
</evidence>
<evidence type="ECO:0000256" key="1">
    <source>
        <dbReference type="ARBA" id="ARBA00001917"/>
    </source>
</evidence>
<evidence type="ECO:0000313" key="8">
    <source>
        <dbReference type="Proteomes" id="UP001203136"/>
    </source>
</evidence>
<dbReference type="InterPro" id="IPR000415">
    <property type="entry name" value="Nitroreductase-like"/>
</dbReference>
<gene>
    <name evidence="7" type="ORF">K5I21_20095</name>
</gene>
<evidence type="ECO:0000313" key="7">
    <source>
        <dbReference type="EMBL" id="MCK0088132.1"/>
    </source>
</evidence>
<dbReference type="Pfam" id="PF14512">
    <property type="entry name" value="TM1586_NiRdase"/>
    <property type="match status" value="1"/>
</dbReference>
<dbReference type="Gene3D" id="3.40.109.10">
    <property type="entry name" value="NADH Oxidase"/>
    <property type="match status" value="1"/>
</dbReference>
<evidence type="ECO:0000256" key="5">
    <source>
        <dbReference type="ARBA" id="ARBA00023002"/>
    </source>
</evidence>
<dbReference type="CDD" id="cd02062">
    <property type="entry name" value="Nitro_FMN_reductase"/>
    <property type="match status" value="1"/>
</dbReference>
<reference evidence="7" key="1">
    <citation type="journal article" date="2022" name="Cell Host Microbe">
        <title>Colonization of the live biotherapeutic product VE303 and modulation of the microbiota and metabolites in healthy volunteers.</title>
        <authorList>
            <person name="Dsouza M."/>
            <person name="Menon R."/>
            <person name="Crossette E."/>
            <person name="Bhattarai S.K."/>
            <person name="Schneider J."/>
            <person name="Kim Y.G."/>
            <person name="Reddy S."/>
            <person name="Caballero S."/>
            <person name="Felix C."/>
            <person name="Cornacchione L."/>
            <person name="Hendrickson J."/>
            <person name="Watson A.R."/>
            <person name="Minot S.S."/>
            <person name="Greenfield N."/>
            <person name="Schopf L."/>
            <person name="Szabady R."/>
            <person name="Patarroyo J."/>
            <person name="Smith W."/>
            <person name="Harrison P."/>
            <person name="Kuijper E.J."/>
            <person name="Kelly C.P."/>
            <person name="Olle B."/>
            <person name="Bobilev D."/>
            <person name="Silber J.L."/>
            <person name="Bucci V."/>
            <person name="Roberts B."/>
            <person name="Faith J."/>
            <person name="Norman J.M."/>
        </authorList>
    </citation>
    <scope>NUCLEOTIDE SEQUENCE</scope>
    <source>
        <strain evidence="7">VE303-04</strain>
    </source>
</reference>
<evidence type="ECO:0000256" key="3">
    <source>
        <dbReference type="ARBA" id="ARBA00022630"/>
    </source>
</evidence>
<evidence type="ECO:0000259" key="6">
    <source>
        <dbReference type="Pfam" id="PF14512"/>
    </source>
</evidence>
<dbReference type="EMBL" id="JAINVB010000001">
    <property type="protein sequence ID" value="MCK0088132.1"/>
    <property type="molecule type" value="Genomic_DNA"/>
</dbReference>
<dbReference type="PANTHER" id="PTHR43673">
    <property type="entry name" value="NAD(P)H NITROREDUCTASE YDGI-RELATED"/>
    <property type="match status" value="1"/>
</dbReference>
<comment type="caution">
    <text evidence="7">The sequence shown here is derived from an EMBL/GenBank/DDBJ whole genome shotgun (WGS) entry which is preliminary data.</text>
</comment>